<comment type="caution">
    <text evidence="2">The sequence shown here is derived from an EMBL/GenBank/DDBJ whole genome shotgun (WGS) entry which is preliminary data.</text>
</comment>
<gene>
    <name evidence="2" type="ORF">IW254_000515</name>
</gene>
<keyword evidence="1" id="KW-1133">Transmembrane helix</keyword>
<sequence length="320" mass="32236">MSKRSSGKAGWMISGLAWGTAIGLAAGTLVIAPAMAPITNLGYDNVGGGASSSKSDGGEAEANKSADSANELLSQVSTELVAGTLIDKGFLIISTPDADPKDVDTIRWLAEQAGGINAGTIALTDKFMDSKATDELQAVVAASLPAGAQLAKEYQAPGFHAGEAVGAAVMIDPMSREPIATEEDRALTLGTLRDKGFLTFEDGTIKPAHGVIVVTGGKEQGGNRADGDFGAVITSDFAWGVQDAGGSAVLAGRLPAAEPKGALGLIRGNDIAKKDVSTVDSTDTETGRISTVLALAEQIRGGVGAYGSASTAVAPAPKKP</sequence>
<evidence type="ECO:0000313" key="3">
    <source>
        <dbReference type="Proteomes" id="UP000658613"/>
    </source>
</evidence>
<proteinExistence type="predicted"/>
<keyword evidence="1" id="KW-0812">Transmembrane</keyword>
<feature type="transmembrane region" description="Helical" evidence="1">
    <location>
        <begin position="12"/>
        <end position="36"/>
    </location>
</feature>
<dbReference type="EMBL" id="JADOUE010000001">
    <property type="protein sequence ID" value="MBG6121546.1"/>
    <property type="molecule type" value="Genomic_DNA"/>
</dbReference>
<organism evidence="2 3">
    <name type="scientific">Corynebacterium aquatimens</name>
    <dbReference type="NCBI Taxonomy" id="1190508"/>
    <lineage>
        <taxon>Bacteria</taxon>
        <taxon>Bacillati</taxon>
        <taxon>Actinomycetota</taxon>
        <taxon>Actinomycetes</taxon>
        <taxon>Mycobacteriales</taxon>
        <taxon>Corynebacteriaceae</taxon>
        <taxon>Corynebacterium</taxon>
    </lineage>
</organism>
<dbReference type="Pfam" id="PF11382">
    <property type="entry name" value="MctB"/>
    <property type="match status" value="1"/>
</dbReference>
<dbReference type="AlphaFoldDB" id="A0A931GVQ2"/>
<protein>
    <recommendedName>
        <fullName evidence="4">Copper transporter</fullName>
    </recommendedName>
</protein>
<evidence type="ECO:0000256" key="1">
    <source>
        <dbReference type="SAM" id="Phobius"/>
    </source>
</evidence>
<keyword evidence="1" id="KW-0472">Membrane</keyword>
<evidence type="ECO:0008006" key="4">
    <source>
        <dbReference type="Google" id="ProtNLM"/>
    </source>
</evidence>
<dbReference type="Proteomes" id="UP000658613">
    <property type="component" value="Unassembled WGS sequence"/>
</dbReference>
<dbReference type="RefSeq" id="WP_196824080.1">
    <property type="nucleotide sequence ID" value="NZ_CP046980.1"/>
</dbReference>
<keyword evidence="3" id="KW-1185">Reference proteome</keyword>
<dbReference type="GO" id="GO:0016020">
    <property type="term" value="C:membrane"/>
    <property type="evidence" value="ECO:0007669"/>
    <property type="project" value="InterPro"/>
</dbReference>
<dbReference type="GO" id="GO:0055070">
    <property type="term" value="P:copper ion homeostasis"/>
    <property type="evidence" value="ECO:0007669"/>
    <property type="project" value="InterPro"/>
</dbReference>
<reference evidence="2" key="1">
    <citation type="submission" date="2020-11" db="EMBL/GenBank/DDBJ databases">
        <title>Sequencing the genomes of 1000 actinobacteria strains.</title>
        <authorList>
            <person name="Klenk H.-P."/>
        </authorList>
    </citation>
    <scope>NUCLEOTIDE SEQUENCE</scope>
    <source>
        <strain evidence="2">DSM 45632</strain>
    </source>
</reference>
<evidence type="ECO:0000313" key="2">
    <source>
        <dbReference type="EMBL" id="MBG6121546.1"/>
    </source>
</evidence>
<name>A0A931GVQ2_9CORY</name>
<accession>A0A931GVQ2</accession>
<dbReference type="InterPro" id="IPR021522">
    <property type="entry name" value="MctB"/>
</dbReference>